<reference evidence="1" key="1">
    <citation type="journal article" date="2020" name="Nature">
        <title>Giant virus diversity and host interactions through global metagenomics.</title>
        <authorList>
            <person name="Schulz F."/>
            <person name="Roux S."/>
            <person name="Paez-Espino D."/>
            <person name="Jungbluth S."/>
            <person name="Walsh D.A."/>
            <person name="Denef V.J."/>
            <person name="McMahon K.D."/>
            <person name="Konstantinidis K.T."/>
            <person name="Eloe-Fadrosh E.A."/>
            <person name="Kyrpides N.C."/>
            <person name="Woyke T."/>
        </authorList>
    </citation>
    <scope>NUCLEOTIDE SEQUENCE</scope>
    <source>
        <strain evidence="1">GVMAG-M-3300025860-20</strain>
    </source>
</reference>
<dbReference type="AlphaFoldDB" id="A0A6C0J7U2"/>
<evidence type="ECO:0008006" key="2">
    <source>
        <dbReference type="Google" id="ProtNLM"/>
    </source>
</evidence>
<evidence type="ECO:0000313" key="1">
    <source>
        <dbReference type="EMBL" id="QHU00796.1"/>
    </source>
</evidence>
<protein>
    <recommendedName>
        <fullName evidence="2">mRNA capping enzyme adenylation domain-containing protein</fullName>
    </recommendedName>
</protein>
<accession>A0A6C0J7U2</accession>
<name>A0A6C0J7U2_9ZZZZ</name>
<proteinExistence type="predicted"/>
<sequence>MEKLNDNVSTAITKRLRDYYKVNLFEPYLRSYKNMNENMKSNLIKYDHLVCFNIDLPLSYLFLTTNNNKNQCVLLTQNGMYECYHRFKDHVYTDNTLFIGFVLDNLFIISDLVIYKNKTLNTPLYDRISHCNDMIDNDYIHDPIMCQKEIKVMDYIDYDYIDSMWSIHRLGLSYCKKITGLIFIPTNNNINCVIQKIHACNYTQSKELNTSILSPIIPIKCPKIKMICFFVKATDITDVYELHIMDCNNNLVKYDIAGVPNKEISNKLRSLLSSSKGEYMLCEYDDKFMRWIPLRKSHQTKPDCISLL</sequence>
<dbReference type="EMBL" id="MN740329">
    <property type="protein sequence ID" value="QHU00796.1"/>
    <property type="molecule type" value="Genomic_DNA"/>
</dbReference>
<organism evidence="1">
    <name type="scientific">viral metagenome</name>
    <dbReference type="NCBI Taxonomy" id="1070528"/>
    <lineage>
        <taxon>unclassified sequences</taxon>
        <taxon>metagenomes</taxon>
        <taxon>organismal metagenomes</taxon>
    </lineage>
</organism>